<accession>A0A5S9F1G9</accession>
<reference evidence="2 3" key="1">
    <citation type="submission" date="2019-08" db="EMBL/GenBank/DDBJ databases">
        <title>Complete genome sequence of Candidatus Uab amorphum.</title>
        <authorList>
            <person name="Shiratori T."/>
            <person name="Suzuki S."/>
            <person name="Kakizawa Y."/>
            <person name="Ishida K."/>
        </authorList>
    </citation>
    <scope>NUCLEOTIDE SEQUENCE [LARGE SCALE GENOMIC DNA]</scope>
    <source>
        <strain evidence="2 3">SRT547</strain>
    </source>
</reference>
<keyword evidence="3" id="KW-1185">Reference proteome</keyword>
<dbReference type="RefSeq" id="WP_151966890.1">
    <property type="nucleotide sequence ID" value="NZ_AP019860.1"/>
</dbReference>
<name>A0A5S9F1G9_UABAM</name>
<dbReference type="KEGG" id="uam:UABAM_00998"/>
<gene>
    <name evidence="2" type="ORF">UABAM_00998</name>
</gene>
<keyword evidence="2" id="KW-0413">Isomerase</keyword>
<sequence>MDKFADTVAKYFAAIREGDTNTWVQLFAKDGVSHDPIGMASYTGHEQLEKFFTGINKAFAKVSFVEESTYVCGQYAAVKWNANGTGHNGVEVSFSGIDTFEMNDDGEIVELKAYWDLKGTMAKLKG</sequence>
<dbReference type="SUPFAM" id="SSF54427">
    <property type="entry name" value="NTF2-like"/>
    <property type="match status" value="1"/>
</dbReference>
<dbReference type="Proteomes" id="UP000326354">
    <property type="component" value="Chromosome"/>
</dbReference>
<evidence type="ECO:0000313" key="3">
    <source>
        <dbReference type="Proteomes" id="UP000326354"/>
    </source>
</evidence>
<dbReference type="Gene3D" id="3.10.450.50">
    <property type="match status" value="1"/>
</dbReference>
<dbReference type="AlphaFoldDB" id="A0A5S9F1G9"/>
<feature type="domain" description="SnoaL-like" evidence="1">
    <location>
        <begin position="8"/>
        <end position="110"/>
    </location>
</feature>
<proteinExistence type="predicted"/>
<dbReference type="GO" id="GO:0016853">
    <property type="term" value="F:isomerase activity"/>
    <property type="evidence" value="ECO:0007669"/>
    <property type="project" value="UniProtKB-KW"/>
</dbReference>
<dbReference type="InterPro" id="IPR037401">
    <property type="entry name" value="SnoaL-like"/>
</dbReference>
<dbReference type="Pfam" id="PF12680">
    <property type="entry name" value="SnoaL_2"/>
    <property type="match status" value="1"/>
</dbReference>
<dbReference type="InterPro" id="IPR032710">
    <property type="entry name" value="NTF2-like_dom_sf"/>
</dbReference>
<evidence type="ECO:0000259" key="1">
    <source>
        <dbReference type="Pfam" id="PF12680"/>
    </source>
</evidence>
<protein>
    <submittedName>
        <fullName evidence="2">Ketosteroid isomerase</fullName>
    </submittedName>
</protein>
<dbReference type="OrthoDB" id="119146at2"/>
<evidence type="ECO:0000313" key="2">
    <source>
        <dbReference type="EMBL" id="BBM82655.1"/>
    </source>
</evidence>
<dbReference type="EMBL" id="AP019860">
    <property type="protein sequence ID" value="BBM82655.1"/>
    <property type="molecule type" value="Genomic_DNA"/>
</dbReference>
<organism evidence="2 3">
    <name type="scientific">Uabimicrobium amorphum</name>
    <dbReference type="NCBI Taxonomy" id="2596890"/>
    <lineage>
        <taxon>Bacteria</taxon>
        <taxon>Pseudomonadati</taxon>
        <taxon>Planctomycetota</taxon>
        <taxon>Candidatus Uabimicrobiia</taxon>
        <taxon>Candidatus Uabimicrobiales</taxon>
        <taxon>Candidatus Uabimicrobiaceae</taxon>
        <taxon>Candidatus Uabimicrobium</taxon>
    </lineage>
</organism>